<dbReference type="Proteomes" id="UP000887576">
    <property type="component" value="Unplaced"/>
</dbReference>
<evidence type="ECO:0000313" key="1">
    <source>
        <dbReference type="Proteomes" id="UP000887576"/>
    </source>
</evidence>
<evidence type="ECO:0000313" key="2">
    <source>
        <dbReference type="WBParaSite" id="JU765_v2.g1630.t1"/>
    </source>
</evidence>
<name>A0AC34QHD9_9BILA</name>
<proteinExistence type="predicted"/>
<reference evidence="2" key="1">
    <citation type="submission" date="2022-11" db="UniProtKB">
        <authorList>
            <consortium name="WormBaseParasite"/>
        </authorList>
    </citation>
    <scope>IDENTIFICATION</scope>
</reference>
<dbReference type="WBParaSite" id="JU765_v2.g1630.t1">
    <property type="protein sequence ID" value="JU765_v2.g1630.t1"/>
    <property type="gene ID" value="JU765_v2.g1630"/>
</dbReference>
<protein>
    <submittedName>
        <fullName evidence="2">BCAS3 domain-containing protein</fullName>
    </submittedName>
</protein>
<organism evidence="1 2">
    <name type="scientific">Panagrolaimus sp. JU765</name>
    <dbReference type="NCBI Taxonomy" id="591449"/>
    <lineage>
        <taxon>Eukaryota</taxon>
        <taxon>Metazoa</taxon>
        <taxon>Ecdysozoa</taxon>
        <taxon>Nematoda</taxon>
        <taxon>Chromadorea</taxon>
        <taxon>Rhabditida</taxon>
        <taxon>Tylenchina</taxon>
        <taxon>Panagrolaimomorpha</taxon>
        <taxon>Panagrolaimoidea</taxon>
        <taxon>Panagrolaimidae</taxon>
        <taxon>Panagrolaimus</taxon>
    </lineage>
</organism>
<accession>A0AC34QHD9</accession>
<sequence length="864" mass="94760">MSICNGSKKRSNKKNAPLSTAAVYPIIQNIQKEDSDDLNDNLASINTNGCKSNQKSQIKSFYGQKVEPQSVPEPTIASSVADLVHEVVPQGQAPHTSQNEAIQWVNFQKCEYWRGTIPQVGYMLIIGLARGYQIWWLDDNGNCLEVVSERKGPLKFGTLLPFLIDNVDNFRETRPLFAKVDGNPLIPENKLSTISIISLRTGKEVHELSYTENVVDLKSSAKALVVALNESLIVYHPGTFHECLTIPVCPSLDLSYSTNFAISDCFLAYADKTLNKQVQSVGGVVLTEDPSYSGQLFNAAKSVTKTISSIGESLVTSFTANQNKQLNSNLDIGIVTIIDLNVVLQDDFKPGQTNKHISAHFVAHEGQIGYLTFGNGGQLLLTSSQSATNFRIFAFHPHPGLSALGCVQHLYTLCRGNTTAKVINCAFSDDNRWVAISTNHGTTHLFTISPYGGPISLRTHGGKLVNKESRFERTAGLVSDHVTRSINHHTSTKPGQPAFGASQYYKEHAAINHCPLYKTTINPRLNLNVIPVSLYSVAKLRARVFSAEDFSAWASDNTPVSISSSSKTNRMSGQGWSTDSSRKISTCFTRHLGDVSYPDGAVTLCVLNADGVLTSYLVQTRQERHNSTGSTSSMNIGDPLSSSPSPSGSAPIAKTINNEVNIIVKPMAVNQWFLHRSRNASSIEPPLAPSNTILLLYNLRQTNQVKENKKDVGENWLRNVEVDTYSGPSRRLWTGPQFAFGMYTTTGHSSAQLFTPNDTHSINTFITAQKCCPVLIEKNSAYPIMGNEFSNNSQIVCGSWSSDFERGFPDPTIKEKIEDAMKDLDPIEINVSRVDKSFITRDRNMSSNSSSNAVDLLSLSGIDL</sequence>